<evidence type="ECO:0000313" key="2">
    <source>
        <dbReference type="Proteomes" id="UP000029981"/>
    </source>
</evidence>
<evidence type="ECO:0000313" key="1">
    <source>
        <dbReference type="EMBL" id="KGN53049.1"/>
    </source>
</evidence>
<gene>
    <name evidence="1" type="ORF">Csa_4G012450</name>
</gene>
<proteinExistence type="predicted"/>
<sequence>MSDNLSHQLPTRMTTFGDRLQCSLRQIPLATNFNDHLVTNCSDYFDNPVQRRSPSNIIMTTSNYQLSNSTNHLLAP</sequence>
<reference evidence="1 2" key="2">
    <citation type="journal article" date="2009" name="PLoS ONE">
        <title>An integrated genetic and cytogenetic map of the cucumber genome.</title>
        <authorList>
            <person name="Ren Y."/>
            <person name="Zhang Z."/>
            <person name="Liu J."/>
            <person name="Staub J.E."/>
            <person name="Han Y."/>
            <person name="Cheng Z."/>
            <person name="Li X."/>
            <person name="Lu J."/>
            <person name="Miao H."/>
            <person name="Kang H."/>
            <person name="Xie B."/>
            <person name="Gu X."/>
            <person name="Wang X."/>
            <person name="Du Y."/>
            <person name="Jin W."/>
            <person name="Huang S."/>
        </authorList>
    </citation>
    <scope>NUCLEOTIDE SEQUENCE [LARGE SCALE GENOMIC DNA]</scope>
    <source>
        <strain evidence="2">cv. 9930</strain>
    </source>
</reference>
<name>A0A0A0KW23_CUCSA</name>
<keyword evidence="2" id="KW-1185">Reference proteome</keyword>
<reference evidence="1 2" key="4">
    <citation type="journal article" date="2011" name="BMC Genomics">
        <title>RNA-Seq improves annotation of protein-coding genes in the cucumber genome.</title>
        <authorList>
            <person name="Li Z."/>
            <person name="Zhang Z."/>
            <person name="Yan P."/>
            <person name="Huang S."/>
            <person name="Fei Z."/>
            <person name="Lin K."/>
        </authorList>
    </citation>
    <scope>NUCLEOTIDE SEQUENCE [LARGE SCALE GENOMIC DNA]</scope>
    <source>
        <strain evidence="2">cv. 9930</strain>
    </source>
</reference>
<reference evidence="1 2" key="3">
    <citation type="journal article" date="2010" name="BMC Genomics">
        <title>Transcriptome sequencing and comparative analysis of cucumber flowers with different sex types.</title>
        <authorList>
            <person name="Guo S."/>
            <person name="Zheng Y."/>
            <person name="Joung J.G."/>
            <person name="Liu S."/>
            <person name="Zhang Z."/>
            <person name="Crasta O.R."/>
            <person name="Sobral B.W."/>
            <person name="Xu Y."/>
            <person name="Huang S."/>
            <person name="Fei Z."/>
        </authorList>
    </citation>
    <scope>NUCLEOTIDE SEQUENCE [LARGE SCALE GENOMIC DNA]</scope>
    <source>
        <strain evidence="2">cv. 9930</strain>
    </source>
</reference>
<dbReference type="Gramene" id="KGN53049">
    <property type="protein sequence ID" value="KGN53049"/>
    <property type="gene ID" value="Csa_4G012450"/>
</dbReference>
<dbReference type="AlphaFoldDB" id="A0A0A0KW23"/>
<reference evidence="1 2" key="1">
    <citation type="journal article" date="2009" name="Nat. Genet.">
        <title>The genome of the cucumber, Cucumis sativus L.</title>
        <authorList>
            <person name="Huang S."/>
            <person name="Li R."/>
            <person name="Zhang Z."/>
            <person name="Li L."/>
            <person name="Gu X."/>
            <person name="Fan W."/>
            <person name="Lucas W.J."/>
            <person name="Wang X."/>
            <person name="Xie B."/>
            <person name="Ni P."/>
            <person name="Ren Y."/>
            <person name="Zhu H."/>
            <person name="Li J."/>
            <person name="Lin K."/>
            <person name="Jin W."/>
            <person name="Fei Z."/>
            <person name="Li G."/>
            <person name="Staub J."/>
            <person name="Kilian A."/>
            <person name="van der Vossen E.A."/>
            <person name="Wu Y."/>
            <person name="Guo J."/>
            <person name="He J."/>
            <person name="Jia Z."/>
            <person name="Ren Y."/>
            <person name="Tian G."/>
            <person name="Lu Y."/>
            <person name="Ruan J."/>
            <person name="Qian W."/>
            <person name="Wang M."/>
            <person name="Huang Q."/>
            <person name="Li B."/>
            <person name="Xuan Z."/>
            <person name="Cao J."/>
            <person name="Asan"/>
            <person name="Wu Z."/>
            <person name="Zhang J."/>
            <person name="Cai Q."/>
            <person name="Bai Y."/>
            <person name="Zhao B."/>
            <person name="Han Y."/>
            <person name="Li Y."/>
            <person name="Li X."/>
            <person name="Wang S."/>
            <person name="Shi Q."/>
            <person name="Liu S."/>
            <person name="Cho W.K."/>
            <person name="Kim J.Y."/>
            <person name="Xu Y."/>
            <person name="Heller-Uszynska K."/>
            <person name="Miao H."/>
            <person name="Cheng Z."/>
            <person name="Zhang S."/>
            <person name="Wu J."/>
            <person name="Yang Y."/>
            <person name="Kang H."/>
            <person name="Li M."/>
            <person name="Liang H."/>
            <person name="Ren X."/>
            <person name="Shi Z."/>
            <person name="Wen M."/>
            <person name="Jian M."/>
            <person name="Yang H."/>
            <person name="Zhang G."/>
            <person name="Yang Z."/>
            <person name="Chen R."/>
            <person name="Liu S."/>
            <person name="Li J."/>
            <person name="Ma L."/>
            <person name="Liu H."/>
            <person name="Zhou Y."/>
            <person name="Zhao J."/>
            <person name="Fang X."/>
            <person name="Li G."/>
            <person name="Fang L."/>
            <person name="Li Y."/>
            <person name="Liu D."/>
            <person name="Zheng H."/>
            <person name="Zhang Y."/>
            <person name="Qin N."/>
            <person name="Li Z."/>
            <person name="Yang G."/>
            <person name="Yang S."/>
            <person name="Bolund L."/>
            <person name="Kristiansen K."/>
            <person name="Zheng H."/>
            <person name="Li S."/>
            <person name="Zhang X."/>
            <person name="Yang H."/>
            <person name="Wang J."/>
            <person name="Sun R."/>
            <person name="Zhang B."/>
            <person name="Jiang S."/>
            <person name="Wang J."/>
            <person name="Du Y."/>
            <person name="Li S."/>
        </authorList>
    </citation>
    <scope>NUCLEOTIDE SEQUENCE [LARGE SCALE GENOMIC DNA]</scope>
    <source>
        <strain evidence="2">cv. 9930</strain>
    </source>
</reference>
<accession>A0A0A0KW23</accession>
<organism evidence="1 2">
    <name type="scientific">Cucumis sativus</name>
    <name type="common">Cucumber</name>
    <dbReference type="NCBI Taxonomy" id="3659"/>
    <lineage>
        <taxon>Eukaryota</taxon>
        <taxon>Viridiplantae</taxon>
        <taxon>Streptophyta</taxon>
        <taxon>Embryophyta</taxon>
        <taxon>Tracheophyta</taxon>
        <taxon>Spermatophyta</taxon>
        <taxon>Magnoliopsida</taxon>
        <taxon>eudicotyledons</taxon>
        <taxon>Gunneridae</taxon>
        <taxon>Pentapetalae</taxon>
        <taxon>rosids</taxon>
        <taxon>fabids</taxon>
        <taxon>Cucurbitales</taxon>
        <taxon>Cucurbitaceae</taxon>
        <taxon>Benincaseae</taxon>
        <taxon>Cucumis</taxon>
    </lineage>
</organism>
<dbReference type="Proteomes" id="UP000029981">
    <property type="component" value="Chromosome 4"/>
</dbReference>
<protein>
    <submittedName>
        <fullName evidence="1">Uncharacterized protein</fullName>
    </submittedName>
</protein>
<dbReference type="EMBL" id="CM002925">
    <property type="protein sequence ID" value="KGN53049.1"/>
    <property type="molecule type" value="Genomic_DNA"/>
</dbReference>